<proteinExistence type="predicted"/>
<dbReference type="InParanoid" id="G0MJ64"/>
<dbReference type="Proteomes" id="UP000008068">
    <property type="component" value="Unassembled WGS sequence"/>
</dbReference>
<reference evidence="4" key="1">
    <citation type="submission" date="2011-07" db="EMBL/GenBank/DDBJ databases">
        <authorList>
            <consortium name="Caenorhabditis brenneri Sequencing and Analysis Consortium"/>
            <person name="Wilson R.K."/>
        </authorList>
    </citation>
    <scope>NUCLEOTIDE SEQUENCE [LARGE SCALE GENOMIC DNA]</scope>
    <source>
        <strain evidence="4">PB2801</strain>
    </source>
</reference>
<dbReference type="HOGENOM" id="CLU_2401612_0_0_1"/>
<name>G0MJ64_CAEBE</name>
<evidence type="ECO:0000313" key="4">
    <source>
        <dbReference type="Proteomes" id="UP000008068"/>
    </source>
</evidence>
<feature type="region of interest" description="Disordered" evidence="1">
    <location>
        <begin position="62"/>
        <end position="97"/>
    </location>
</feature>
<dbReference type="eggNOG" id="ENOG502TITQ">
    <property type="taxonomic scope" value="Eukaryota"/>
</dbReference>
<evidence type="ECO:0000256" key="1">
    <source>
        <dbReference type="SAM" id="MobiDB-lite"/>
    </source>
</evidence>
<keyword evidence="2" id="KW-1133">Transmembrane helix</keyword>
<dbReference type="OrthoDB" id="5779069at2759"/>
<dbReference type="EMBL" id="GL379796">
    <property type="protein sequence ID" value="EGT31423.1"/>
    <property type="molecule type" value="Genomic_DNA"/>
</dbReference>
<keyword evidence="2" id="KW-0472">Membrane</keyword>
<gene>
    <name evidence="3" type="ORF">CAEBREN_11260</name>
</gene>
<accession>G0MJ64</accession>
<organism evidence="4">
    <name type="scientific">Caenorhabditis brenneri</name>
    <name type="common">Nematode worm</name>
    <dbReference type="NCBI Taxonomy" id="135651"/>
    <lineage>
        <taxon>Eukaryota</taxon>
        <taxon>Metazoa</taxon>
        <taxon>Ecdysozoa</taxon>
        <taxon>Nematoda</taxon>
        <taxon>Chromadorea</taxon>
        <taxon>Rhabditida</taxon>
        <taxon>Rhabditina</taxon>
        <taxon>Rhabditomorpha</taxon>
        <taxon>Rhabditoidea</taxon>
        <taxon>Rhabditidae</taxon>
        <taxon>Peloderinae</taxon>
        <taxon>Caenorhabditis</taxon>
    </lineage>
</organism>
<evidence type="ECO:0000256" key="2">
    <source>
        <dbReference type="SAM" id="Phobius"/>
    </source>
</evidence>
<keyword evidence="4" id="KW-1185">Reference proteome</keyword>
<dbReference type="AlphaFoldDB" id="G0MJ64"/>
<feature type="transmembrane region" description="Helical" evidence="2">
    <location>
        <begin position="15"/>
        <end position="38"/>
    </location>
</feature>
<dbReference type="FunCoup" id="G0MJ64">
    <property type="interactions" value="1048"/>
</dbReference>
<sequence>MCEDVLTWRDNTIRVTGIVVSMIFVALYFIYLCLVGIARKRNLIAKPPSFYSDDESVEILRKTSELPDLTPPPSYEVLQEPPPPSYNSVLGGSAANE</sequence>
<evidence type="ECO:0000313" key="3">
    <source>
        <dbReference type="EMBL" id="EGT31423.1"/>
    </source>
</evidence>
<keyword evidence="2" id="KW-0812">Transmembrane</keyword>
<feature type="compositionally biased region" description="Polar residues" evidence="1">
    <location>
        <begin position="86"/>
        <end position="97"/>
    </location>
</feature>
<feature type="compositionally biased region" description="Pro residues" evidence="1">
    <location>
        <begin position="69"/>
        <end position="85"/>
    </location>
</feature>
<protein>
    <submittedName>
        <fullName evidence="3">Uncharacterized protein</fullName>
    </submittedName>
</protein>